<name>A0ABR3L8V0_9TELE</name>
<organism evidence="1 2">
    <name type="scientific">Cirrhinus molitorella</name>
    <name type="common">mud carp</name>
    <dbReference type="NCBI Taxonomy" id="172907"/>
    <lineage>
        <taxon>Eukaryota</taxon>
        <taxon>Metazoa</taxon>
        <taxon>Chordata</taxon>
        <taxon>Craniata</taxon>
        <taxon>Vertebrata</taxon>
        <taxon>Euteleostomi</taxon>
        <taxon>Actinopterygii</taxon>
        <taxon>Neopterygii</taxon>
        <taxon>Teleostei</taxon>
        <taxon>Ostariophysi</taxon>
        <taxon>Cypriniformes</taxon>
        <taxon>Cyprinidae</taxon>
        <taxon>Labeoninae</taxon>
        <taxon>Labeonini</taxon>
        <taxon>Cirrhinus</taxon>
    </lineage>
</organism>
<gene>
    <name evidence="1" type="ORF">QQF64_021759</name>
</gene>
<proteinExistence type="predicted"/>
<reference evidence="1 2" key="1">
    <citation type="submission" date="2023-09" db="EMBL/GenBank/DDBJ databases">
        <authorList>
            <person name="Wang M."/>
        </authorList>
    </citation>
    <scope>NUCLEOTIDE SEQUENCE [LARGE SCALE GENOMIC DNA]</scope>
    <source>
        <strain evidence="1">GT-2023</strain>
        <tissue evidence="1">Liver</tissue>
    </source>
</reference>
<accession>A0ABR3L8V0</accession>
<comment type="caution">
    <text evidence="1">The sequence shown here is derived from an EMBL/GenBank/DDBJ whole genome shotgun (WGS) entry which is preliminary data.</text>
</comment>
<evidence type="ECO:0000313" key="2">
    <source>
        <dbReference type="Proteomes" id="UP001558613"/>
    </source>
</evidence>
<protein>
    <submittedName>
        <fullName evidence="1">Uncharacterized protein</fullName>
    </submittedName>
</protein>
<dbReference type="Proteomes" id="UP001558613">
    <property type="component" value="Unassembled WGS sequence"/>
</dbReference>
<dbReference type="EMBL" id="JAYMGO010000024">
    <property type="protein sequence ID" value="KAL1248441.1"/>
    <property type="molecule type" value="Genomic_DNA"/>
</dbReference>
<sequence>MATVTRLNGHQVRLITSCQQCSIYARLLLATVASLDTGQHQEGWGMIIARRHGDSTVAGVRSRRSGVIKDYFPRTKMKDEEYMLSSLQSLSFLTYYC</sequence>
<evidence type="ECO:0000313" key="1">
    <source>
        <dbReference type="EMBL" id="KAL1248441.1"/>
    </source>
</evidence>
<keyword evidence="2" id="KW-1185">Reference proteome</keyword>